<dbReference type="InterPro" id="IPR001304">
    <property type="entry name" value="C-type_lectin-like"/>
</dbReference>
<dbReference type="InterPro" id="IPR050976">
    <property type="entry name" value="Snaclec"/>
</dbReference>
<accession>E3LJ85</accession>
<dbReference type="PROSITE" id="PS50041">
    <property type="entry name" value="C_TYPE_LECTIN_2"/>
    <property type="match status" value="2"/>
</dbReference>
<keyword evidence="2" id="KW-1133">Transmembrane helix</keyword>
<keyword evidence="5" id="KW-1185">Reference proteome</keyword>
<name>E3LJ85_CAERE</name>
<feature type="domain" description="C-type lectin" evidence="3">
    <location>
        <begin position="275"/>
        <end position="386"/>
    </location>
</feature>
<gene>
    <name evidence="4" type="ORF">CRE_08661</name>
</gene>
<dbReference type="Gene3D" id="3.10.100.10">
    <property type="entry name" value="Mannose-Binding Protein A, subunit A"/>
    <property type="match status" value="2"/>
</dbReference>
<dbReference type="InterPro" id="IPR018378">
    <property type="entry name" value="C-type_lectin_CS"/>
</dbReference>
<dbReference type="eggNOG" id="KOG4297">
    <property type="taxonomic scope" value="Eukaryota"/>
</dbReference>
<dbReference type="EMBL" id="DS268409">
    <property type="protein sequence ID" value="EFO94948.1"/>
    <property type="molecule type" value="Genomic_DNA"/>
</dbReference>
<sequence>MTEDSASIPGDRDASKTRFQNIITFVMDHWKPLLIGGISILVLIVAVFLITFFAVRGSLDCESDYTSSTFSSSIGTESSVRTTASTAIPSTVSTQKQFPTSLNLSSTAVYSTTPDLETSVQLFDLVPQVPICTNNFTMVEGKCWKLFNHGEIRSDADKICKTYSGSTLVSIKNYDENKLLIDFVKDSHIDTLWTGLFCNNGTNSTSCFWDVQAGSAEQYSNFGTGYPNLNYGGCVYFTASGNTIGQWGSAQCSQNMPFVCELPPTIIESGCKYIYNNNCYIRTDYGYTTTQAQRYCVSNCANLVSIHSGNENRFIQAMYDMSYAYILIGALAPSRDYLIWLDGSPTDYNNLNVINPGVCVLMSLSNGSPAIWYTKECGYPSWFLCKRPVGAKC</sequence>
<evidence type="ECO:0000259" key="3">
    <source>
        <dbReference type="PROSITE" id="PS50041"/>
    </source>
</evidence>
<dbReference type="InterPro" id="IPR016187">
    <property type="entry name" value="CTDL_fold"/>
</dbReference>
<proteinExistence type="predicted"/>
<feature type="domain" description="C-type lectin" evidence="3">
    <location>
        <begin position="139"/>
        <end position="261"/>
    </location>
</feature>
<dbReference type="SMART" id="SM00034">
    <property type="entry name" value="CLECT"/>
    <property type="match status" value="2"/>
</dbReference>
<dbReference type="PANTHER" id="PTHR22991:SF44">
    <property type="entry name" value="C-TYPE LECTIN-RELATED"/>
    <property type="match status" value="1"/>
</dbReference>
<dbReference type="PANTHER" id="PTHR22991">
    <property type="entry name" value="PROTEIN CBG13490"/>
    <property type="match status" value="1"/>
</dbReference>
<dbReference type="STRING" id="31234.E3LJ85"/>
<dbReference type="HOGENOM" id="CLU_037161_1_0_1"/>
<dbReference type="Proteomes" id="UP000008281">
    <property type="component" value="Unassembled WGS sequence"/>
</dbReference>
<evidence type="ECO:0000256" key="1">
    <source>
        <dbReference type="ARBA" id="ARBA00023157"/>
    </source>
</evidence>
<keyword evidence="2" id="KW-0812">Transmembrane</keyword>
<dbReference type="Pfam" id="PF00059">
    <property type="entry name" value="Lectin_C"/>
    <property type="match status" value="2"/>
</dbReference>
<evidence type="ECO:0000256" key="2">
    <source>
        <dbReference type="SAM" id="Phobius"/>
    </source>
</evidence>
<protein>
    <recommendedName>
        <fullName evidence="3">C-type lectin domain-containing protein</fullName>
    </recommendedName>
</protein>
<reference evidence="4" key="1">
    <citation type="submission" date="2007-07" db="EMBL/GenBank/DDBJ databases">
        <title>PCAP assembly of the Caenorhabditis remanei genome.</title>
        <authorList>
            <consortium name="The Caenorhabditis remanei Sequencing Consortium"/>
            <person name="Wilson R.K."/>
        </authorList>
    </citation>
    <scope>NUCLEOTIDE SEQUENCE [LARGE SCALE GENOMIC DNA]</scope>
    <source>
        <strain evidence="4">PB4641</strain>
    </source>
</reference>
<evidence type="ECO:0000313" key="4">
    <source>
        <dbReference type="EMBL" id="EFO94948.1"/>
    </source>
</evidence>
<feature type="transmembrane region" description="Helical" evidence="2">
    <location>
        <begin position="33"/>
        <end position="55"/>
    </location>
</feature>
<keyword evidence="2" id="KW-0472">Membrane</keyword>
<dbReference type="AlphaFoldDB" id="E3LJ85"/>
<organism evidence="5">
    <name type="scientific">Caenorhabditis remanei</name>
    <name type="common">Caenorhabditis vulgaris</name>
    <dbReference type="NCBI Taxonomy" id="31234"/>
    <lineage>
        <taxon>Eukaryota</taxon>
        <taxon>Metazoa</taxon>
        <taxon>Ecdysozoa</taxon>
        <taxon>Nematoda</taxon>
        <taxon>Chromadorea</taxon>
        <taxon>Rhabditida</taxon>
        <taxon>Rhabditina</taxon>
        <taxon>Rhabditomorpha</taxon>
        <taxon>Rhabditoidea</taxon>
        <taxon>Rhabditidae</taxon>
        <taxon>Peloderinae</taxon>
        <taxon>Caenorhabditis</taxon>
    </lineage>
</organism>
<dbReference type="SUPFAM" id="SSF56436">
    <property type="entry name" value="C-type lectin-like"/>
    <property type="match status" value="2"/>
</dbReference>
<dbReference type="CDD" id="cd00037">
    <property type="entry name" value="CLECT"/>
    <property type="match status" value="2"/>
</dbReference>
<evidence type="ECO:0000313" key="5">
    <source>
        <dbReference type="Proteomes" id="UP000008281"/>
    </source>
</evidence>
<keyword evidence="1" id="KW-1015">Disulfide bond</keyword>
<dbReference type="OrthoDB" id="5871405at2759"/>
<dbReference type="InterPro" id="IPR016186">
    <property type="entry name" value="C-type_lectin-like/link_sf"/>
</dbReference>
<dbReference type="PROSITE" id="PS00615">
    <property type="entry name" value="C_TYPE_LECTIN_1"/>
    <property type="match status" value="1"/>
</dbReference>
<dbReference type="OMA" id="TTINYWI"/>
<dbReference type="InParanoid" id="E3LJ85"/>